<gene>
    <name evidence="1" type="ORF">SPARVUS_LOCUS1303615</name>
</gene>
<protein>
    <submittedName>
        <fullName evidence="1">Uncharacterized protein</fullName>
    </submittedName>
</protein>
<organism evidence="1 2">
    <name type="scientific">Staurois parvus</name>
    <dbReference type="NCBI Taxonomy" id="386267"/>
    <lineage>
        <taxon>Eukaryota</taxon>
        <taxon>Metazoa</taxon>
        <taxon>Chordata</taxon>
        <taxon>Craniata</taxon>
        <taxon>Vertebrata</taxon>
        <taxon>Euteleostomi</taxon>
        <taxon>Amphibia</taxon>
        <taxon>Batrachia</taxon>
        <taxon>Anura</taxon>
        <taxon>Neobatrachia</taxon>
        <taxon>Ranoidea</taxon>
        <taxon>Ranidae</taxon>
        <taxon>Staurois</taxon>
    </lineage>
</organism>
<evidence type="ECO:0000313" key="2">
    <source>
        <dbReference type="Proteomes" id="UP001162483"/>
    </source>
</evidence>
<accession>A0ABN9APE6</accession>
<dbReference type="Proteomes" id="UP001162483">
    <property type="component" value="Unassembled WGS sequence"/>
</dbReference>
<reference evidence="1" key="1">
    <citation type="submission" date="2023-05" db="EMBL/GenBank/DDBJ databases">
        <authorList>
            <person name="Stuckert A."/>
        </authorList>
    </citation>
    <scope>NUCLEOTIDE SEQUENCE</scope>
</reference>
<evidence type="ECO:0000313" key="1">
    <source>
        <dbReference type="EMBL" id="CAI9537881.1"/>
    </source>
</evidence>
<sequence length="120" mass="13339">SPLASIPWLLTKHIPQELLLHPIIGPSLKTFRLTCKSASISNVPNPLTSLRLNPDFPPGMHKSFPSAHWPHSQVLANHFFHKGQLKSCSFLASTMVISPFPFGSIFKSDIFFSLLHIAIN</sequence>
<proteinExistence type="predicted"/>
<name>A0ABN9APE6_9NEOB</name>
<feature type="non-terminal residue" evidence="1">
    <location>
        <position position="120"/>
    </location>
</feature>
<dbReference type="EMBL" id="CATNWA010000722">
    <property type="protein sequence ID" value="CAI9537881.1"/>
    <property type="molecule type" value="Genomic_DNA"/>
</dbReference>
<comment type="caution">
    <text evidence="1">The sequence shown here is derived from an EMBL/GenBank/DDBJ whole genome shotgun (WGS) entry which is preliminary data.</text>
</comment>
<feature type="non-terminal residue" evidence="1">
    <location>
        <position position="1"/>
    </location>
</feature>
<keyword evidence="2" id="KW-1185">Reference proteome</keyword>